<gene>
    <name evidence="1" type="ORF">FD16_GL001113</name>
</gene>
<evidence type="ECO:0000313" key="1">
    <source>
        <dbReference type="EMBL" id="KRM10812.1"/>
    </source>
</evidence>
<proteinExistence type="predicted"/>
<dbReference type="GO" id="GO:0005829">
    <property type="term" value="C:cytosol"/>
    <property type="evidence" value="ECO:0007669"/>
    <property type="project" value="TreeGrafter"/>
</dbReference>
<evidence type="ECO:0000313" key="2">
    <source>
        <dbReference type="Proteomes" id="UP000051820"/>
    </source>
</evidence>
<dbReference type="eggNOG" id="COG2731">
    <property type="taxonomic scope" value="Bacteria"/>
</dbReference>
<sequence>MEFGLGKEYKRDPKVQARIKTAIDWLEGKTTEELLNEPIGNKVIADGVELRFQSYDTREYATMNYETHREHIDIHYMIQGAEWVRWADAGTAEPVADYDPEIEIQFFGHPKRHSKALLTDRHYAIFDPCDLHAAHGIVDGKVSHNRKLCVKIDVN</sequence>
<dbReference type="RefSeq" id="WP_010621074.1">
    <property type="nucleotide sequence ID" value="NZ_AZGF01000025.1"/>
</dbReference>
<dbReference type="AlphaFoldDB" id="A0A0R1W8Q0"/>
<dbReference type="SUPFAM" id="SSF51197">
    <property type="entry name" value="Clavaminate synthase-like"/>
    <property type="match status" value="1"/>
</dbReference>
<dbReference type="STRING" id="1423807.FD16_GL001113"/>
<name>A0A0R1W8Q0_9LACO</name>
<dbReference type="Pfam" id="PF04074">
    <property type="entry name" value="DUF386"/>
    <property type="match status" value="1"/>
</dbReference>
<dbReference type="NCBIfam" id="TIGR00022">
    <property type="entry name" value="YhcH/YjgK/YiaL family protein"/>
    <property type="match status" value="1"/>
</dbReference>
<accession>A0A0R1W8Q0</accession>
<dbReference type="PANTHER" id="PTHR34986">
    <property type="entry name" value="EVOLVED BETA-GALACTOSIDASE SUBUNIT BETA"/>
    <property type="match status" value="1"/>
</dbReference>
<dbReference type="OrthoDB" id="9792756at2"/>
<comment type="caution">
    <text evidence="1">The sequence shown here is derived from an EMBL/GenBank/DDBJ whole genome shotgun (WGS) entry which is preliminary data.</text>
</comment>
<organism evidence="1 2">
    <name type="scientific">Paucilactobacillus suebicus DSM 5007 = KCTC 3549</name>
    <dbReference type="NCBI Taxonomy" id="1423807"/>
    <lineage>
        <taxon>Bacteria</taxon>
        <taxon>Bacillati</taxon>
        <taxon>Bacillota</taxon>
        <taxon>Bacilli</taxon>
        <taxon>Lactobacillales</taxon>
        <taxon>Lactobacillaceae</taxon>
        <taxon>Paucilactobacillus</taxon>
    </lineage>
</organism>
<dbReference type="Proteomes" id="UP000051820">
    <property type="component" value="Unassembled WGS sequence"/>
</dbReference>
<dbReference type="PATRIC" id="fig|1423807.3.peg.1133"/>
<dbReference type="EMBL" id="AZGF01000025">
    <property type="protein sequence ID" value="KRM10812.1"/>
    <property type="molecule type" value="Genomic_DNA"/>
</dbReference>
<protein>
    <submittedName>
        <fullName evidence="1">Beta-D-galactosidase</fullName>
    </submittedName>
</protein>
<reference evidence="1 2" key="1">
    <citation type="journal article" date="2015" name="Genome Announc.">
        <title>Expanding the biotechnology potential of lactobacilli through comparative genomics of 213 strains and associated genera.</title>
        <authorList>
            <person name="Sun Z."/>
            <person name="Harris H.M."/>
            <person name="McCann A."/>
            <person name="Guo C."/>
            <person name="Argimon S."/>
            <person name="Zhang W."/>
            <person name="Yang X."/>
            <person name="Jeffery I.B."/>
            <person name="Cooney J.C."/>
            <person name="Kagawa T.F."/>
            <person name="Liu W."/>
            <person name="Song Y."/>
            <person name="Salvetti E."/>
            <person name="Wrobel A."/>
            <person name="Rasinkangas P."/>
            <person name="Parkhill J."/>
            <person name="Rea M.C."/>
            <person name="O'Sullivan O."/>
            <person name="Ritari J."/>
            <person name="Douillard F.P."/>
            <person name="Paul Ross R."/>
            <person name="Yang R."/>
            <person name="Briner A.E."/>
            <person name="Felis G.E."/>
            <person name="de Vos W.M."/>
            <person name="Barrangou R."/>
            <person name="Klaenhammer T.R."/>
            <person name="Caufield P.W."/>
            <person name="Cui Y."/>
            <person name="Zhang H."/>
            <person name="O'Toole P.W."/>
        </authorList>
    </citation>
    <scope>NUCLEOTIDE SEQUENCE [LARGE SCALE GENOMIC DNA]</scope>
    <source>
        <strain evidence="1 2">DSM 5007</strain>
    </source>
</reference>
<dbReference type="InterPro" id="IPR004375">
    <property type="entry name" value="NanQ/TabA/YiaL"/>
</dbReference>
<keyword evidence="2" id="KW-1185">Reference proteome</keyword>
<dbReference type="Gene3D" id="2.60.120.370">
    <property type="entry name" value="YhcH/YjgK/YiaL"/>
    <property type="match status" value="1"/>
</dbReference>
<dbReference type="InterPro" id="IPR037012">
    <property type="entry name" value="NanQ/TabA/YiaL_sf"/>
</dbReference>
<dbReference type="PANTHER" id="PTHR34986:SF1">
    <property type="entry name" value="PROTEIN YIAL"/>
    <property type="match status" value="1"/>
</dbReference>